<organism evidence="3 4">
    <name type="scientific">Ramlibacter cellulosilyticus</name>
    <dbReference type="NCBI Taxonomy" id="2764187"/>
    <lineage>
        <taxon>Bacteria</taxon>
        <taxon>Pseudomonadati</taxon>
        <taxon>Pseudomonadota</taxon>
        <taxon>Betaproteobacteria</taxon>
        <taxon>Burkholderiales</taxon>
        <taxon>Comamonadaceae</taxon>
        <taxon>Ramlibacter</taxon>
    </lineage>
</organism>
<dbReference type="AlphaFoldDB" id="A0A923MMW8"/>
<sequence length="531" mass="57613">MQRPLRTLLLLAAATASGPLLAHDEDGKGVLGKVDFENSCSQAVQADLQRAVAMLHSFWFREGMQTFRSVQQRDPECVPAAWGIASLLMDNPLAGQGASPKGAEEAQAAIEQGRQSKRTTPRERDYLEATAAYYKDFGDRAEAARQRSRSDAYLALAQRYPQDDEAQIFSALYLAGTQSQADQTYAAYLKAASVLETQFKRHPDHPGVAHYLIHSYDAPPIAGKGLDAAKRYAGIAPAAPHALHMPSHIFTRVGYWSESAATNQRSFDTAVADKDGDSAFHAADYMVYAYLQQGKDAQAQAALDAAMRVRGTTNPTRLAAPYAAAAMPARMAVERGDWKSAALLKPERTRFPFADAMTHFARAIGAARSGEVGVAEQEAEQLAALHQALLDAKNAYWAREVEVQRLATAGWIAHARGNGEEALKFMRAAADLEDGNEKHIVTPGRVLPARELLGDMMLAMNMPADALQAYEMSQEREPNRFRGYSGAARAAAAAGDRQKAAAYYAKLVALASDAAANRPELAEARQFTAQK</sequence>
<feature type="chain" id="PRO_5036903877" description="Tetratricopeptide repeat protein" evidence="2">
    <location>
        <begin position="23"/>
        <end position="531"/>
    </location>
</feature>
<gene>
    <name evidence="3" type="ORF">H8N03_04890</name>
</gene>
<dbReference type="PANTHER" id="PTHR45588">
    <property type="entry name" value="TPR DOMAIN-CONTAINING PROTEIN"/>
    <property type="match status" value="1"/>
</dbReference>
<reference evidence="3" key="1">
    <citation type="submission" date="2020-08" db="EMBL/GenBank/DDBJ databases">
        <title>Ramlibacter sp. USB13 16S ribosomal RNA gene genome sequencing and assembly.</title>
        <authorList>
            <person name="Kang M."/>
        </authorList>
    </citation>
    <scope>NUCLEOTIDE SEQUENCE</scope>
    <source>
        <strain evidence="3">USB13</strain>
    </source>
</reference>
<dbReference type="RefSeq" id="WP_187074974.1">
    <property type="nucleotide sequence ID" value="NZ_JACORT010000001.1"/>
</dbReference>
<evidence type="ECO:0000256" key="2">
    <source>
        <dbReference type="SAM" id="SignalP"/>
    </source>
</evidence>
<dbReference type="Proteomes" id="UP000608513">
    <property type="component" value="Unassembled WGS sequence"/>
</dbReference>
<dbReference type="Gene3D" id="1.25.40.10">
    <property type="entry name" value="Tetratricopeptide repeat domain"/>
    <property type="match status" value="1"/>
</dbReference>
<name>A0A923MMW8_9BURK</name>
<dbReference type="PANTHER" id="PTHR45588:SF1">
    <property type="entry name" value="WW DOMAIN-CONTAINING PROTEIN"/>
    <property type="match status" value="1"/>
</dbReference>
<evidence type="ECO:0000313" key="4">
    <source>
        <dbReference type="Proteomes" id="UP000608513"/>
    </source>
</evidence>
<feature type="signal peptide" evidence="2">
    <location>
        <begin position="1"/>
        <end position="22"/>
    </location>
</feature>
<proteinExistence type="predicted"/>
<dbReference type="SUPFAM" id="SSF48452">
    <property type="entry name" value="TPR-like"/>
    <property type="match status" value="1"/>
</dbReference>
<comment type="caution">
    <text evidence="3">The sequence shown here is derived from an EMBL/GenBank/DDBJ whole genome shotgun (WGS) entry which is preliminary data.</text>
</comment>
<evidence type="ECO:0000313" key="3">
    <source>
        <dbReference type="EMBL" id="MBC5782270.1"/>
    </source>
</evidence>
<keyword evidence="4" id="KW-1185">Reference proteome</keyword>
<evidence type="ECO:0008006" key="5">
    <source>
        <dbReference type="Google" id="ProtNLM"/>
    </source>
</evidence>
<protein>
    <recommendedName>
        <fullName evidence="5">Tetratricopeptide repeat protein</fullName>
    </recommendedName>
</protein>
<feature type="region of interest" description="Disordered" evidence="1">
    <location>
        <begin position="95"/>
        <end position="122"/>
    </location>
</feature>
<dbReference type="EMBL" id="JACORT010000001">
    <property type="protein sequence ID" value="MBC5782270.1"/>
    <property type="molecule type" value="Genomic_DNA"/>
</dbReference>
<keyword evidence="2" id="KW-0732">Signal</keyword>
<accession>A0A923MMW8</accession>
<dbReference type="InterPro" id="IPR011990">
    <property type="entry name" value="TPR-like_helical_dom_sf"/>
</dbReference>
<evidence type="ECO:0000256" key="1">
    <source>
        <dbReference type="SAM" id="MobiDB-lite"/>
    </source>
</evidence>